<dbReference type="PROSITE" id="PS00107">
    <property type="entry name" value="PROTEIN_KINASE_ATP"/>
    <property type="match status" value="1"/>
</dbReference>
<gene>
    <name evidence="11" type="ORF">DD236_01780</name>
</gene>
<dbReference type="PANTHER" id="PTHR43289">
    <property type="entry name" value="MITOGEN-ACTIVATED PROTEIN KINASE KINASE KINASE 20-RELATED"/>
    <property type="match status" value="1"/>
</dbReference>
<keyword evidence="6 7" id="KW-0067">ATP-binding</keyword>
<feature type="transmembrane region" description="Helical" evidence="9">
    <location>
        <begin position="469"/>
        <end position="490"/>
    </location>
</feature>
<comment type="caution">
    <text evidence="11">The sequence shown here is derived from an EMBL/GenBank/DDBJ whole genome shotgun (WGS) entry which is preliminary data.</text>
</comment>
<dbReference type="SUPFAM" id="SSF81995">
    <property type="entry name" value="beta-sandwich domain of Sec23/24"/>
    <property type="match status" value="1"/>
</dbReference>
<proteinExistence type="predicted"/>
<dbReference type="SMART" id="SM00220">
    <property type="entry name" value="S_TKc"/>
    <property type="match status" value="1"/>
</dbReference>
<feature type="transmembrane region" description="Helical" evidence="9">
    <location>
        <begin position="419"/>
        <end position="439"/>
    </location>
</feature>
<feature type="domain" description="Protein kinase" evidence="10">
    <location>
        <begin position="11"/>
        <end position="261"/>
    </location>
</feature>
<dbReference type="OrthoDB" id="9762169at2"/>
<evidence type="ECO:0000256" key="9">
    <source>
        <dbReference type="SAM" id="Phobius"/>
    </source>
</evidence>
<evidence type="ECO:0000259" key="10">
    <source>
        <dbReference type="PROSITE" id="PS50011"/>
    </source>
</evidence>
<feature type="binding site" evidence="7">
    <location>
        <position position="39"/>
    </location>
    <ligand>
        <name>ATP</name>
        <dbReference type="ChEBI" id="CHEBI:30616"/>
    </ligand>
</feature>
<dbReference type="InterPro" id="IPR000719">
    <property type="entry name" value="Prot_kinase_dom"/>
</dbReference>
<feature type="transmembrane region" description="Helical" evidence="9">
    <location>
        <begin position="502"/>
        <end position="521"/>
    </location>
</feature>
<evidence type="ECO:0000256" key="8">
    <source>
        <dbReference type="SAM" id="MobiDB-lite"/>
    </source>
</evidence>
<evidence type="ECO:0000256" key="2">
    <source>
        <dbReference type="ARBA" id="ARBA00022527"/>
    </source>
</evidence>
<evidence type="ECO:0000256" key="4">
    <source>
        <dbReference type="ARBA" id="ARBA00022741"/>
    </source>
</evidence>
<protein>
    <recommendedName>
        <fullName evidence="1">non-specific serine/threonine protein kinase</fullName>
        <ecNumber evidence="1">2.7.11.1</ecNumber>
    </recommendedName>
</protein>
<keyword evidence="9" id="KW-0812">Transmembrane</keyword>
<evidence type="ECO:0000256" key="6">
    <source>
        <dbReference type="ARBA" id="ARBA00022840"/>
    </source>
</evidence>
<evidence type="ECO:0000256" key="3">
    <source>
        <dbReference type="ARBA" id="ARBA00022679"/>
    </source>
</evidence>
<dbReference type="GO" id="GO:0004674">
    <property type="term" value="F:protein serine/threonine kinase activity"/>
    <property type="evidence" value="ECO:0007669"/>
    <property type="project" value="UniProtKB-KW"/>
</dbReference>
<dbReference type="GO" id="GO:0005524">
    <property type="term" value="F:ATP binding"/>
    <property type="evidence" value="ECO:0007669"/>
    <property type="project" value="UniProtKB-UniRule"/>
</dbReference>
<evidence type="ECO:0000256" key="1">
    <source>
        <dbReference type="ARBA" id="ARBA00012513"/>
    </source>
</evidence>
<dbReference type="Gene3D" id="1.10.510.10">
    <property type="entry name" value="Transferase(Phosphotransferase) domain 1"/>
    <property type="match status" value="1"/>
</dbReference>
<dbReference type="Proteomes" id="UP000245283">
    <property type="component" value="Unassembled WGS sequence"/>
</dbReference>
<reference evidence="12" key="1">
    <citation type="submission" date="2018-05" db="EMBL/GenBank/DDBJ databases">
        <authorList>
            <person name="Li Y."/>
        </authorList>
    </citation>
    <scope>NUCLEOTIDE SEQUENCE [LARGE SCALE GENOMIC DNA]</scope>
    <source>
        <strain evidence="12">sk1b4</strain>
    </source>
</reference>
<organism evidence="11 12">
    <name type="scientific">Ancrocorticia populi</name>
    <dbReference type="NCBI Taxonomy" id="2175228"/>
    <lineage>
        <taxon>Bacteria</taxon>
        <taxon>Bacillati</taxon>
        <taxon>Actinomycetota</taxon>
        <taxon>Actinomycetes</taxon>
        <taxon>Actinomycetales</taxon>
        <taxon>Actinomycetaceae</taxon>
        <taxon>Ancrocorticia</taxon>
    </lineage>
</organism>
<keyword evidence="9" id="KW-1133">Transmembrane helix</keyword>
<dbReference type="Pfam" id="PF00069">
    <property type="entry name" value="Pkinase"/>
    <property type="match status" value="1"/>
</dbReference>
<sequence length="578" mass="62314">MSERRAEIGGYEIVRRIGYGGMSTVYEASDAEGHRVALKLLHPHVADSNNGRERMRREFRMLRKVKGPYVAEVLDIETDDEDAFIVTQLIDGPTLEDDVATGGIYTEGDLTTLAQNLRNAVTSIHGAGVLHRDIKPSNVMMKRGKPVLIDFGIAQLGDDPRITQQGSIAQSPGYTDPQVLRGAEPSESADWWSLAAVLAYAATGYPPFGSDGTIAITNRVLKGEMNLPGLSPGLRRTFERALSPDLASRITFDQLVEGTEIAEGDVSDDESSPAVVPGAVMPGQPAGATEVIDGQQTAAEQTGASQPAGATEVVAGGADARPAGATEVLSDRAIPEASDGARTQVFQQPVSQPYQEPYQQVQPQPYQQQPQPYYGQPGSQQYPPEVPAWMRPPERARLIVCLIGVALTLFSTALPVVFLLIFCGLSIVAAVVGVSFESLNRRRLEKGGRFSGEGGWVALRMPWFCFKALFSQLFGFFLGALFGILAIWLLSMVDILDPRLNVGIGAAIAICTSWFMATNRLGREGARRIVKAVAPSGGYRALWVVVWLALVFIAVVVANGSGAPDWYPMSSPFFYDVA</sequence>
<keyword evidence="12" id="KW-1185">Reference proteome</keyword>
<name>A0A2V1K6R6_9ACTO</name>
<accession>A0A2V1K6R6</accession>
<dbReference type="PROSITE" id="PS50011">
    <property type="entry name" value="PROTEIN_KINASE_DOM"/>
    <property type="match status" value="1"/>
</dbReference>
<dbReference type="PROSITE" id="PS00108">
    <property type="entry name" value="PROTEIN_KINASE_ST"/>
    <property type="match status" value="1"/>
</dbReference>
<feature type="region of interest" description="Disordered" evidence="8">
    <location>
        <begin position="353"/>
        <end position="376"/>
    </location>
</feature>
<dbReference type="EMBL" id="QETB01000001">
    <property type="protein sequence ID" value="PWF27156.1"/>
    <property type="molecule type" value="Genomic_DNA"/>
</dbReference>
<evidence type="ECO:0000313" key="12">
    <source>
        <dbReference type="Proteomes" id="UP000245283"/>
    </source>
</evidence>
<evidence type="ECO:0000256" key="7">
    <source>
        <dbReference type="PROSITE-ProRule" id="PRU10141"/>
    </source>
</evidence>
<dbReference type="CDD" id="cd14014">
    <property type="entry name" value="STKc_PknB_like"/>
    <property type="match status" value="1"/>
</dbReference>
<keyword evidence="9" id="KW-0472">Membrane</keyword>
<dbReference type="InterPro" id="IPR011009">
    <property type="entry name" value="Kinase-like_dom_sf"/>
</dbReference>
<keyword evidence="3" id="KW-0808">Transferase</keyword>
<evidence type="ECO:0000256" key="5">
    <source>
        <dbReference type="ARBA" id="ARBA00022777"/>
    </source>
</evidence>
<keyword evidence="2" id="KW-0723">Serine/threonine-protein kinase</keyword>
<feature type="transmembrane region" description="Helical" evidence="9">
    <location>
        <begin position="541"/>
        <end position="562"/>
    </location>
</feature>
<dbReference type="SUPFAM" id="SSF56112">
    <property type="entry name" value="Protein kinase-like (PK-like)"/>
    <property type="match status" value="1"/>
</dbReference>
<dbReference type="PANTHER" id="PTHR43289:SF6">
    <property type="entry name" value="SERINE_THREONINE-PROTEIN KINASE NEKL-3"/>
    <property type="match status" value="1"/>
</dbReference>
<dbReference type="InterPro" id="IPR017441">
    <property type="entry name" value="Protein_kinase_ATP_BS"/>
</dbReference>
<dbReference type="EC" id="2.7.11.1" evidence="1"/>
<evidence type="ECO:0000313" key="11">
    <source>
        <dbReference type="EMBL" id="PWF27156.1"/>
    </source>
</evidence>
<keyword evidence="4 7" id="KW-0547">Nucleotide-binding</keyword>
<dbReference type="AlphaFoldDB" id="A0A2V1K6R6"/>
<dbReference type="RefSeq" id="WP_109092656.1">
    <property type="nucleotide sequence ID" value="NZ_QETB01000001.1"/>
</dbReference>
<keyword evidence="5" id="KW-0418">Kinase</keyword>
<dbReference type="InterPro" id="IPR008271">
    <property type="entry name" value="Ser/Thr_kinase_AS"/>
</dbReference>
<dbReference type="Gene3D" id="3.30.200.20">
    <property type="entry name" value="Phosphorylase Kinase, domain 1"/>
    <property type="match status" value="1"/>
</dbReference>